<keyword evidence="1" id="KW-0472">Membrane</keyword>
<gene>
    <name evidence="2" type="ORF">E1I69_11340</name>
</gene>
<dbReference type="Proteomes" id="UP000306477">
    <property type="component" value="Unassembled WGS sequence"/>
</dbReference>
<protein>
    <submittedName>
        <fullName evidence="2">Uncharacterized protein</fullName>
    </submittedName>
</protein>
<dbReference type="AlphaFoldDB" id="A0A4S3PRX8"/>
<keyword evidence="1" id="KW-1133">Transmembrane helix</keyword>
<dbReference type="Gene3D" id="2.120.10.30">
    <property type="entry name" value="TolB, C-terminal domain"/>
    <property type="match status" value="1"/>
</dbReference>
<dbReference type="InterPro" id="IPR011042">
    <property type="entry name" value="6-blade_b-propeller_TolB-like"/>
</dbReference>
<evidence type="ECO:0000256" key="1">
    <source>
        <dbReference type="SAM" id="Phobius"/>
    </source>
</evidence>
<keyword evidence="3" id="KW-1185">Reference proteome</keyword>
<reference evidence="2 3" key="1">
    <citation type="journal article" date="2019" name="Indoor Air">
        <title>Impacts of indoor surface finishes on bacterial viability.</title>
        <authorList>
            <person name="Hu J."/>
            <person name="Maamar S.B."/>
            <person name="Glawe A.J."/>
            <person name="Gottel N."/>
            <person name="Gilbert J.A."/>
            <person name="Hartmann E.M."/>
        </authorList>
    </citation>
    <scope>NUCLEOTIDE SEQUENCE [LARGE SCALE GENOMIC DNA]</scope>
    <source>
        <strain evidence="2 3">AF060A6</strain>
    </source>
</reference>
<evidence type="ECO:0000313" key="2">
    <source>
        <dbReference type="EMBL" id="THE12450.1"/>
    </source>
</evidence>
<comment type="caution">
    <text evidence="2">The sequence shown here is derived from an EMBL/GenBank/DDBJ whole genome shotgun (WGS) entry which is preliminary data.</text>
</comment>
<keyword evidence="1" id="KW-0812">Transmembrane</keyword>
<proteinExistence type="predicted"/>
<sequence>MKKTENLTQEAKQLLHPIKDRPDLVPSQDFVKELHDRIMLEETKKKPRVRVFPLYAAATAVLLILPLLILSALFEKEKSKAFEIEETSHIQLVDTIEYGNGDGEIGSDIAQGMNPVSSFDMENGTLYLLDEARFQVVIRDRDGKTTSFPIRKKQNMVGVLEDILVTKDGDIYILNSGEEIVYQYKVNGELTHIYDLTQLDLFFPDSLYEFENNEIVVSQNQERFASLKAMSFIEEENLPFHFKVVNRKESKLVLNDEGKQTELSLFSDLGHGNLALQKVTDEQIIYMQTLTPPVNTPISETHVFGLDKQGATLGGVRIPEENFINKPQRMENFIKTDRNKIYLLIPENEHIALYELTLGKEYESFIEEQVEKVNIGFDYRTFGKPFPELEEEMNKLLKSGEIQYGNEDSLNGVAINEHGTVVIDFKDFMAGSPASAEAQNFFSALNAATFEKFPEIQQIYFQFDGSFSAWVHWLESIEEPWKRQDPQ</sequence>
<accession>A0A4S3PRX8</accession>
<dbReference type="OrthoDB" id="2761436at2"/>
<evidence type="ECO:0000313" key="3">
    <source>
        <dbReference type="Proteomes" id="UP000306477"/>
    </source>
</evidence>
<name>A0A4S3PRX8_9BACI</name>
<dbReference type="SUPFAM" id="SSF50956">
    <property type="entry name" value="Thermostable phytase (3-phytase)"/>
    <property type="match status" value="1"/>
</dbReference>
<organism evidence="2 3">
    <name type="scientific">Bacillus timonensis</name>
    <dbReference type="NCBI Taxonomy" id="1033734"/>
    <lineage>
        <taxon>Bacteria</taxon>
        <taxon>Bacillati</taxon>
        <taxon>Bacillota</taxon>
        <taxon>Bacilli</taxon>
        <taxon>Bacillales</taxon>
        <taxon>Bacillaceae</taxon>
        <taxon>Bacillus</taxon>
    </lineage>
</organism>
<dbReference type="EMBL" id="SLUB01000017">
    <property type="protein sequence ID" value="THE12450.1"/>
    <property type="molecule type" value="Genomic_DNA"/>
</dbReference>
<feature type="transmembrane region" description="Helical" evidence="1">
    <location>
        <begin position="54"/>
        <end position="74"/>
    </location>
</feature>
<dbReference type="RefSeq" id="WP_136379727.1">
    <property type="nucleotide sequence ID" value="NZ_SLUB01000017.1"/>
</dbReference>